<dbReference type="Pfam" id="PF13332">
    <property type="entry name" value="Fil_haemagg_2"/>
    <property type="match status" value="3"/>
</dbReference>
<evidence type="ECO:0000256" key="2">
    <source>
        <dbReference type="SAM" id="MobiDB-lite"/>
    </source>
</evidence>
<name>A0A2X4V1B1_SERPL</name>
<dbReference type="EMBL" id="LS483469">
    <property type="protein sequence ID" value="SQI45876.1"/>
    <property type="molecule type" value="Genomic_DNA"/>
</dbReference>
<sequence>MLGQQPGAAPRENDSRFTNETQFIGSAYFLDRLKLNPDYDYRFLGDAAFDTRYISNALLTQTGKRYINGVGSDLQQMQQLIDNAAQAQSGLNLQLGISLTPQQVAQLDSSIVWWEKVTVNGQTVLAPKLYLAKKDLAPLSGSVIAGNSVNLNAGSIGNDGSTLQGGERLSATSQSGISNINRGLMDAAGELQLTAIGDINNIGSTLSGRQVALESLDGSIINKTQTRQWDAKGSLGGESLTLSRTEIGDIAAISAEDGLSMKAGDNIDITGAKVTSGGGMSLQAGGDVNLIANNTYTADKYNGNERIVSGATRSTLTSGGDLQLQAGRDLNSQAAAIVADNHVGLNAGRDLNLNAQQSREYQASQGGGKQQVNDSFRQQGTDIASGGDTHMQAGRDATLNAAQVQAGGDVSVNAGRDIALNSATESDYSFFEETKTRKGLLSKTTTHTVKEDYATHEKGSLLSGNNVSLNAGNDLKVQGSTVVGDGKVNLQAGNDVAIVAATEEQSSYRLNEKKTSGMFSGGGIGVTFGSTSSRHQLNEDGTTQSQSVSTIGSTGGDVNIIAGGKAHIGGADVIADKNLNVVAGGHQDRSGQ</sequence>
<evidence type="ECO:0000256" key="1">
    <source>
        <dbReference type="ARBA" id="ARBA00022656"/>
    </source>
</evidence>
<dbReference type="GO" id="GO:0003824">
    <property type="term" value="F:catalytic activity"/>
    <property type="evidence" value="ECO:0007669"/>
    <property type="project" value="UniProtKB-ARBA"/>
</dbReference>
<dbReference type="AlphaFoldDB" id="A0A2X4V1B1"/>
<organism evidence="3 4">
    <name type="scientific">Serratia plymuthica</name>
    <dbReference type="NCBI Taxonomy" id="82996"/>
    <lineage>
        <taxon>Bacteria</taxon>
        <taxon>Pseudomonadati</taxon>
        <taxon>Pseudomonadota</taxon>
        <taxon>Gammaproteobacteria</taxon>
        <taxon>Enterobacterales</taxon>
        <taxon>Yersiniaceae</taxon>
        <taxon>Serratia</taxon>
    </lineage>
</organism>
<reference evidence="3 4" key="1">
    <citation type="submission" date="2018-06" db="EMBL/GenBank/DDBJ databases">
        <authorList>
            <consortium name="Pathogen Informatics"/>
            <person name="Doyle S."/>
        </authorList>
    </citation>
    <scope>NUCLEOTIDE SEQUENCE [LARGE SCALE GENOMIC DNA]</scope>
    <source>
        <strain evidence="3 4">NCTC12961</strain>
    </source>
</reference>
<dbReference type="Proteomes" id="UP000248897">
    <property type="component" value="Chromosome 1"/>
</dbReference>
<accession>A0A2X4V1B1</accession>
<dbReference type="InterPro" id="IPR025157">
    <property type="entry name" value="Hemagglutinin_rpt"/>
</dbReference>
<proteinExistence type="predicted"/>
<keyword evidence="1" id="KW-0800">Toxin</keyword>
<gene>
    <name evidence="3" type="primary">fhaB_4</name>
    <name evidence="3" type="ORF">NCTC12961_05329</name>
</gene>
<dbReference type="GO" id="GO:0090729">
    <property type="term" value="F:toxin activity"/>
    <property type="evidence" value="ECO:0007669"/>
    <property type="project" value="UniProtKB-KW"/>
</dbReference>
<feature type="region of interest" description="Disordered" evidence="2">
    <location>
        <begin position="530"/>
        <end position="549"/>
    </location>
</feature>
<protein>
    <submittedName>
        <fullName evidence="3">Filamentous hemagglutinin</fullName>
    </submittedName>
</protein>
<evidence type="ECO:0000313" key="4">
    <source>
        <dbReference type="Proteomes" id="UP000248897"/>
    </source>
</evidence>
<evidence type="ECO:0000313" key="3">
    <source>
        <dbReference type="EMBL" id="SQI45876.1"/>
    </source>
</evidence>